<dbReference type="EMBL" id="JAJQKU010000002">
    <property type="protein sequence ID" value="MCD9096393.1"/>
    <property type="molecule type" value="Genomic_DNA"/>
</dbReference>
<accession>A0ABS8UCK3</accession>
<feature type="compositionally biased region" description="Low complexity" evidence="5">
    <location>
        <begin position="19"/>
        <end position="29"/>
    </location>
</feature>
<comment type="caution">
    <text evidence="8">The sequence shown here is derived from an EMBL/GenBank/DDBJ whole genome shotgun (WGS) entry which is preliminary data.</text>
</comment>
<feature type="chain" id="PRO_5045955296" evidence="6">
    <location>
        <begin position="20"/>
        <end position="140"/>
    </location>
</feature>
<dbReference type="RefSeq" id="WP_232134990.1">
    <property type="nucleotide sequence ID" value="NZ_CP089507.1"/>
</dbReference>
<reference evidence="8" key="1">
    <citation type="submission" date="2021-12" db="EMBL/GenBank/DDBJ databases">
        <authorList>
            <person name="Ulrich A."/>
        </authorList>
    </citation>
    <scope>NUCLEOTIDE SEQUENCE</scope>
    <source>
        <strain evidence="8">A1P009</strain>
    </source>
</reference>
<dbReference type="Proteomes" id="UP001430360">
    <property type="component" value="Unassembled WGS sequence"/>
</dbReference>
<dbReference type="PROSITE" id="PS51257">
    <property type="entry name" value="PROKAR_LIPOPROTEIN"/>
    <property type="match status" value="1"/>
</dbReference>
<organism evidence="8 9">
    <name type="scientific">Luteimonas fraxinea</name>
    <dbReference type="NCBI Taxonomy" id="2901869"/>
    <lineage>
        <taxon>Bacteria</taxon>
        <taxon>Pseudomonadati</taxon>
        <taxon>Pseudomonadota</taxon>
        <taxon>Gammaproteobacteria</taxon>
        <taxon>Lysobacterales</taxon>
        <taxon>Lysobacteraceae</taxon>
        <taxon>Luteimonas</taxon>
    </lineage>
</organism>
<feature type="region of interest" description="Disordered" evidence="5">
    <location>
        <begin position="19"/>
        <end position="65"/>
    </location>
</feature>
<evidence type="ECO:0000313" key="9">
    <source>
        <dbReference type="Proteomes" id="UP001430360"/>
    </source>
</evidence>
<reference evidence="8" key="2">
    <citation type="journal article" date="2022" name="Syst. Appl. Microbiol.">
        <title>Physiological and genomic characterisation of Luteimonas fraxinea sp. nov., a bacterial species associated with trees tolerant to ash dieback.</title>
        <authorList>
            <person name="Ulrich K."/>
            <person name="Becker R."/>
            <person name="Behrendt U."/>
            <person name="Kube M."/>
            <person name="Schneck V."/>
            <person name="Ulrich A."/>
        </authorList>
    </citation>
    <scope>NUCLEOTIDE SEQUENCE</scope>
    <source>
        <strain evidence="8">A1P009</strain>
    </source>
</reference>
<evidence type="ECO:0000256" key="4">
    <source>
        <dbReference type="ARBA" id="ARBA00023288"/>
    </source>
</evidence>
<keyword evidence="3" id="KW-0564">Palmitate</keyword>
<gene>
    <name evidence="8" type="ORF">LTT95_05500</name>
</gene>
<protein>
    <submittedName>
        <fullName evidence="8">MliC family protein</fullName>
    </submittedName>
</protein>
<keyword evidence="1 6" id="KW-0732">Signal</keyword>
<dbReference type="SUPFAM" id="SSF141488">
    <property type="entry name" value="YdhA-like"/>
    <property type="match status" value="1"/>
</dbReference>
<dbReference type="Gene3D" id="2.40.128.200">
    <property type="match status" value="1"/>
</dbReference>
<feature type="signal peptide" evidence="6">
    <location>
        <begin position="1"/>
        <end position="19"/>
    </location>
</feature>
<feature type="compositionally biased region" description="Low complexity" evidence="5">
    <location>
        <begin position="39"/>
        <end position="48"/>
    </location>
</feature>
<evidence type="ECO:0000256" key="2">
    <source>
        <dbReference type="ARBA" id="ARBA00023136"/>
    </source>
</evidence>
<keyword evidence="2" id="KW-0472">Membrane</keyword>
<evidence type="ECO:0000256" key="6">
    <source>
        <dbReference type="SAM" id="SignalP"/>
    </source>
</evidence>
<dbReference type="InterPro" id="IPR036328">
    <property type="entry name" value="MliC_sf"/>
</dbReference>
<evidence type="ECO:0000256" key="1">
    <source>
        <dbReference type="ARBA" id="ARBA00022729"/>
    </source>
</evidence>
<keyword evidence="9" id="KW-1185">Reference proteome</keyword>
<evidence type="ECO:0000313" key="8">
    <source>
        <dbReference type="EMBL" id="MCD9096393.1"/>
    </source>
</evidence>
<name>A0ABS8UCK3_9GAMM</name>
<evidence type="ECO:0000259" key="7">
    <source>
        <dbReference type="Pfam" id="PF09864"/>
    </source>
</evidence>
<dbReference type="Pfam" id="PF09864">
    <property type="entry name" value="MliC"/>
    <property type="match status" value="1"/>
</dbReference>
<proteinExistence type="predicted"/>
<evidence type="ECO:0000256" key="3">
    <source>
        <dbReference type="ARBA" id="ARBA00023139"/>
    </source>
</evidence>
<keyword evidence="4" id="KW-0449">Lipoprotein</keyword>
<dbReference type="InterPro" id="IPR018660">
    <property type="entry name" value="MliC"/>
</dbReference>
<evidence type="ECO:0000256" key="5">
    <source>
        <dbReference type="SAM" id="MobiDB-lite"/>
    </source>
</evidence>
<sequence>MRAAPATALLLTFALAACGGESTPASPATDTPPPPPPAATAAEEVPPTGSLAAREAETEPSNTINYDCEGTRITLAQEGEGDDARVQFVVDGVTLDLPRAETAQGDRFADADGNAFWSHGTDEARLTLQGQHERNCARVY</sequence>
<feature type="domain" description="C-type lysozyme inhibitor" evidence="7">
    <location>
        <begin position="66"/>
        <end position="132"/>
    </location>
</feature>